<dbReference type="OrthoDB" id="2335478at2759"/>
<accession>A0A397SPJ4</accession>
<sequence>MDYSQDTHGSNFTEVIDDRINNLQHPNQSQMGQNSLNVPYQQYDDFSTMDQDLFVDESSPNLPYTTNYYEQHPSFYNEFNNEQVTSTSSSYEPQDNNNYIPHIQSPSDVQNSLPLDLSPHFESEFEIPGFKIFIVAIPTISNLSNLNNVQNQSQNDSSFLFNNNSIQFQHQNQNYFTNDSF</sequence>
<organism evidence="1 2">
    <name type="scientific">Glomus cerebriforme</name>
    <dbReference type="NCBI Taxonomy" id="658196"/>
    <lineage>
        <taxon>Eukaryota</taxon>
        <taxon>Fungi</taxon>
        <taxon>Fungi incertae sedis</taxon>
        <taxon>Mucoromycota</taxon>
        <taxon>Glomeromycotina</taxon>
        <taxon>Glomeromycetes</taxon>
        <taxon>Glomerales</taxon>
        <taxon>Glomeraceae</taxon>
        <taxon>Glomus</taxon>
    </lineage>
</organism>
<gene>
    <name evidence="1" type="ORF">C1645_739682</name>
</gene>
<protein>
    <submittedName>
        <fullName evidence="1">Uncharacterized protein</fullName>
    </submittedName>
</protein>
<reference evidence="1 2" key="1">
    <citation type="submission" date="2018-06" db="EMBL/GenBank/DDBJ databases">
        <title>Comparative genomics reveals the genomic features of Rhizophagus irregularis, R. cerebriforme, R. diaphanum and Gigaspora rosea, and their symbiotic lifestyle signature.</title>
        <authorList>
            <person name="Morin E."/>
            <person name="San Clemente H."/>
            <person name="Chen E.C.H."/>
            <person name="De La Providencia I."/>
            <person name="Hainaut M."/>
            <person name="Kuo A."/>
            <person name="Kohler A."/>
            <person name="Murat C."/>
            <person name="Tang N."/>
            <person name="Roy S."/>
            <person name="Loubradou J."/>
            <person name="Henrissat B."/>
            <person name="Grigoriev I.V."/>
            <person name="Corradi N."/>
            <person name="Roux C."/>
            <person name="Martin F.M."/>
        </authorList>
    </citation>
    <scope>NUCLEOTIDE SEQUENCE [LARGE SCALE GENOMIC DNA]</scope>
    <source>
        <strain evidence="1 2">DAOM 227022</strain>
    </source>
</reference>
<dbReference type="EMBL" id="QKYT01000281">
    <property type="protein sequence ID" value="RIA88053.1"/>
    <property type="molecule type" value="Genomic_DNA"/>
</dbReference>
<evidence type="ECO:0000313" key="2">
    <source>
        <dbReference type="Proteomes" id="UP000265703"/>
    </source>
</evidence>
<name>A0A397SPJ4_9GLOM</name>
<dbReference type="Proteomes" id="UP000265703">
    <property type="component" value="Unassembled WGS sequence"/>
</dbReference>
<dbReference type="AlphaFoldDB" id="A0A397SPJ4"/>
<comment type="caution">
    <text evidence="1">The sequence shown here is derived from an EMBL/GenBank/DDBJ whole genome shotgun (WGS) entry which is preliminary data.</text>
</comment>
<proteinExistence type="predicted"/>
<keyword evidence="2" id="KW-1185">Reference proteome</keyword>
<evidence type="ECO:0000313" key="1">
    <source>
        <dbReference type="EMBL" id="RIA88053.1"/>
    </source>
</evidence>